<proteinExistence type="inferred from homology"/>
<evidence type="ECO:0000313" key="7">
    <source>
        <dbReference type="EMBL" id="KAL0635018.1"/>
    </source>
</evidence>
<dbReference type="Pfam" id="PF10270">
    <property type="entry name" value="MMgT"/>
    <property type="match status" value="1"/>
</dbReference>
<feature type="signal peptide" evidence="6">
    <location>
        <begin position="1"/>
        <end position="24"/>
    </location>
</feature>
<keyword evidence="8" id="KW-1185">Reference proteome</keyword>
<evidence type="ECO:0000256" key="3">
    <source>
        <dbReference type="ARBA" id="ARBA00022692"/>
    </source>
</evidence>
<sequence length="114" mass="12667">MFTSTKSAALISVSTLLLIHSCYSAYEHSLISVPTNTLPLDVTLETLVSVFLLCVGIVLNNSQELKPISWSVWSGQLERERGSGPYGFLEERLGFLDIRGKRAEFSDWVKTGNE</sequence>
<evidence type="ECO:0000256" key="6">
    <source>
        <dbReference type="SAM" id="SignalP"/>
    </source>
</evidence>
<dbReference type="EMBL" id="JBBBZM010000079">
    <property type="protein sequence ID" value="KAL0635018.1"/>
    <property type="molecule type" value="Genomic_DNA"/>
</dbReference>
<dbReference type="InterPro" id="IPR018937">
    <property type="entry name" value="MMgT"/>
</dbReference>
<feature type="chain" id="PRO_5046617343" description="Magnesium transporter" evidence="6">
    <location>
        <begin position="25"/>
        <end position="114"/>
    </location>
</feature>
<comment type="similarity">
    <text evidence="2">Belongs to the membrane magnesium transporter (TC 1.A.67) family.</text>
</comment>
<evidence type="ECO:0000256" key="1">
    <source>
        <dbReference type="ARBA" id="ARBA00004127"/>
    </source>
</evidence>
<comment type="subcellular location">
    <subcellularLocation>
        <location evidence="1">Endomembrane system</location>
        <topology evidence="1">Multi-pass membrane protein</topology>
    </subcellularLocation>
</comment>
<dbReference type="InterPro" id="IPR053279">
    <property type="entry name" value="EMC_subunit"/>
</dbReference>
<gene>
    <name evidence="7" type="ORF">Q9L58_006047</name>
</gene>
<evidence type="ECO:0000256" key="5">
    <source>
        <dbReference type="ARBA" id="ARBA00023136"/>
    </source>
</evidence>
<comment type="caution">
    <text evidence="7">The sequence shown here is derived from an EMBL/GenBank/DDBJ whole genome shotgun (WGS) entry which is preliminary data.</text>
</comment>
<keyword evidence="3" id="KW-0812">Transmembrane</keyword>
<evidence type="ECO:0000256" key="4">
    <source>
        <dbReference type="ARBA" id="ARBA00022989"/>
    </source>
</evidence>
<dbReference type="Proteomes" id="UP001447188">
    <property type="component" value="Unassembled WGS sequence"/>
</dbReference>
<keyword evidence="6" id="KW-0732">Signal</keyword>
<evidence type="ECO:0008006" key="9">
    <source>
        <dbReference type="Google" id="ProtNLM"/>
    </source>
</evidence>
<name>A0ABR3GGR1_9PEZI</name>
<accession>A0ABR3GGR1</accession>
<evidence type="ECO:0000256" key="2">
    <source>
        <dbReference type="ARBA" id="ARBA00006109"/>
    </source>
</evidence>
<keyword evidence="4" id="KW-1133">Transmembrane helix</keyword>
<reference evidence="7 8" key="1">
    <citation type="submission" date="2024-02" db="EMBL/GenBank/DDBJ databases">
        <title>Discinaceae phylogenomics.</title>
        <authorList>
            <person name="Dirks A.C."/>
            <person name="James T.Y."/>
        </authorList>
    </citation>
    <scope>NUCLEOTIDE SEQUENCE [LARGE SCALE GENOMIC DNA]</scope>
    <source>
        <strain evidence="7 8">ACD0624</strain>
    </source>
</reference>
<dbReference type="PANTHER" id="PTHR28144">
    <property type="entry name" value="ER MEMBRANE PROTEIN COMPLEX SUBUNIT 5"/>
    <property type="match status" value="1"/>
</dbReference>
<protein>
    <recommendedName>
        <fullName evidence="9">Magnesium transporter</fullName>
    </recommendedName>
</protein>
<dbReference type="PANTHER" id="PTHR28144:SF1">
    <property type="entry name" value="ER MEMBRANE PROTEIN COMPLEX SUBUNIT 5"/>
    <property type="match status" value="1"/>
</dbReference>
<organism evidence="7 8">
    <name type="scientific">Discina gigas</name>
    <dbReference type="NCBI Taxonomy" id="1032678"/>
    <lineage>
        <taxon>Eukaryota</taxon>
        <taxon>Fungi</taxon>
        <taxon>Dikarya</taxon>
        <taxon>Ascomycota</taxon>
        <taxon>Pezizomycotina</taxon>
        <taxon>Pezizomycetes</taxon>
        <taxon>Pezizales</taxon>
        <taxon>Discinaceae</taxon>
        <taxon>Discina</taxon>
    </lineage>
</organism>
<evidence type="ECO:0000313" key="8">
    <source>
        <dbReference type="Proteomes" id="UP001447188"/>
    </source>
</evidence>
<keyword evidence="5" id="KW-0472">Membrane</keyword>